<dbReference type="GO" id="GO:0071978">
    <property type="term" value="P:bacterial-type flagellum-dependent swarming motility"/>
    <property type="evidence" value="ECO:0007669"/>
    <property type="project" value="TreeGrafter"/>
</dbReference>
<evidence type="ECO:0000256" key="3">
    <source>
        <dbReference type="ARBA" id="ARBA00008281"/>
    </source>
</evidence>
<keyword evidence="7 10" id="KW-0283">Flagellar rotation</keyword>
<keyword evidence="5 10" id="KW-0145">Chemotaxis</keyword>
<evidence type="ECO:0000256" key="5">
    <source>
        <dbReference type="ARBA" id="ARBA00022500"/>
    </source>
</evidence>
<evidence type="ECO:0000256" key="6">
    <source>
        <dbReference type="ARBA" id="ARBA00022692"/>
    </source>
</evidence>
<accession>A0A0A7RFN4</accession>
<keyword evidence="9 10" id="KW-0472">Membrane</keyword>
<reference evidence="11" key="1">
    <citation type="journal article" date="2014" name="Appl. Environ. Microbiol.">
        <title>Detection and genomic characterization of motility in Lactobacillus curvatus: confirmation of motility in a species outside the Lactobacillus salivarius clade.</title>
        <authorList>
            <person name="Cousin F.J."/>
            <person name="Lynch S.M."/>
            <person name="Harris H.M."/>
            <person name="McCann A."/>
            <person name="Lynch D.B."/>
            <person name="Neville B.A."/>
            <person name="Irisawa T."/>
            <person name="Okada S."/>
            <person name="Endo A."/>
            <person name="O'Toole P.W."/>
        </authorList>
    </citation>
    <scope>NUCLEOTIDE SEQUENCE</scope>
    <source>
        <strain evidence="11">DSM 18630</strain>
    </source>
</reference>
<keyword evidence="11" id="KW-0282">Flagellum</keyword>
<keyword evidence="11" id="KW-0966">Cell projection</keyword>
<evidence type="ECO:0000256" key="9">
    <source>
        <dbReference type="ARBA" id="ARBA00023136"/>
    </source>
</evidence>
<feature type="transmembrane region" description="Helical" evidence="10">
    <location>
        <begin position="13"/>
        <end position="35"/>
    </location>
</feature>
<dbReference type="EMBL" id="KM886864">
    <property type="protein sequence ID" value="AJA34000.1"/>
    <property type="molecule type" value="Genomic_DNA"/>
</dbReference>
<evidence type="ECO:0000256" key="1">
    <source>
        <dbReference type="ARBA" id="ARBA00002254"/>
    </source>
</evidence>
<evidence type="ECO:0000256" key="7">
    <source>
        <dbReference type="ARBA" id="ARBA00022779"/>
    </source>
</evidence>
<keyword evidence="8 10" id="KW-1133">Transmembrane helix</keyword>
<dbReference type="AlphaFoldDB" id="A0A0A7RFN4"/>
<keyword evidence="11" id="KW-0969">Cilium</keyword>
<evidence type="ECO:0000256" key="2">
    <source>
        <dbReference type="ARBA" id="ARBA00004162"/>
    </source>
</evidence>
<dbReference type="InterPro" id="IPR005503">
    <property type="entry name" value="FliL"/>
</dbReference>
<gene>
    <name evidence="11" type="primary">fliL</name>
</gene>
<evidence type="ECO:0000256" key="4">
    <source>
        <dbReference type="ARBA" id="ARBA00022475"/>
    </source>
</evidence>
<name>A0A0A7RFN4_9LACO</name>
<dbReference type="GO" id="GO:0006935">
    <property type="term" value="P:chemotaxis"/>
    <property type="evidence" value="ECO:0007669"/>
    <property type="project" value="UniProtKB-KW"/>
</dbReference>
<comment type="function">
    <text evidence="1 10">Controls the rotational direction of flagella during chemotaxis.</text>
</comment>
<dbReference type="GO" id="GO:0009425">
    <property type="term" value="C:bacterial-type flagellum basal body"/>
    <property type="evidence" value="ECO:0007669"/>
    <property type="project" value="InterPro"/>
</dbReference>
<evidence type="ECO:0000313" key="11">
    <source>
        <dbReference type="EMBL" id="AJA34000.1"/>
    </source>
</evidence>
<dbReference type="Pfam" id="PF03748">
    <property type="entry name" value="FliL"/>
    <property type="match status" value="1"/>
</dbReference>
<evidence type="ECO:0000256" key="8">
    <source>
        <dbReference type="ARBA" id="ARBA00022989"/>
    </source>
</evidence>
<comment type="similarity">
    <text evidence="3 10">Belongs to the FliL family.</text>
</comment>
<comment type="subcellular location">
    <subcellularLocation>
        <location evidence="2">Cell membrane</location>
        <topology evidence="2">Single-pass membrane protein</topology>
    </subcellularLocation>
</comment>
<sequence>MAKDGKSSKGKKWIIIIPLVLILAIGGGIGGDMLANKLLNKPKVAKQVNTGGIASGEKIVPMDKFLVNLANDGSSQKYISLNISLVVPSKKAKQLKKNTALVRDSVINILRQKKESDILANANSVPSLKTELINNINQNYGQKIVEQIFITNLVIQ</sequence>
<dbReference type="PANTHER" id="PTHR35091">
    <property type="entry name" value="FLAGELLAR PROTEIN FLIL"/>
    <property type="match status" value="1"/>
</dbReference>
<dbReference type="PANTHER" id="PTHR35091:SF2">
    <property type="entry name" value="FLAGELLAR PROTEIN FLIL"/>
    <property type="match status" value="1"/>
</dbReference>
<dbReference type="GO" id="GO:0005886">
    <property type="term" value="C:plasma membrane"/>
    <property type="evidence" value="ECO:0007669"/>
    <property type="project" value="UniProtKB-SubCell"/>
</dbReference>
<protein>
    <recommendedName>
        <fullName evidence="10">Flagellar protein FliL</fullName>
    </recommendedName>
</protein>
<organism evidence="11">
    <name type="scientific">Liquorilactobacillus ghanensis</name>
    <dbReference type="NCBI Taxonomy" id="399370"/>
    <lineage>
        <taxon>Bacteria</taxon>
        <taxon>Bacillati</taxon>
        <taxon>Bacillota</taxon>
        <taxon>Bacilli</taxon>
        <taxon>Lactobacillales</taxon>
        <taxon>Lactobacillaceae</taxon>
        <taxon>Liquorilactobacillus</taxon>
    </lineage>
</organism>
<keyword evidence="4 10" id="KW-1003">Cell membrane</keyword>
<keyword evidence="6 10" id="KW-0812">Transmembrane</keyword>
<proteinExistence type="inferred from homology"/>
<evidence type="ECO:0000256" key="10">
    <source>
        <dbReference type="RuleBase" id="RU364125"/>
    </source>
</evidence>